<evidence type="ECO:0000313" key="2">
    <source>
        <dbReference type="EMBL" id="HIY65065.1"/>
    </source>
</evidence>
<keyword evidence="2" id="KW-0808">Transferase</keyword>
<dbReference type="EMBL" id="DXDC01000060">
    <property type="protein sequence ID" value="HIY65065.1"/>
    <property type="molecule type" value="Genomic_DNA"/>
</dbReference>
<keyword evidence="2" id="KW-0418">Kinase</keyword>
<dbReference type="AlphaFoldDB" id="A0A9D1YT04"/>
<accession>A0A9D1YT04</accession>
<keyword evidence="1" id="KW-1133">Transmembrane helix</keyword>
<reference evidence="2" key="1">
    <citation type="journal article" date="2021" name="PeerJ">
        <title>Extensive microbial diversity within the chicken gut microbiome revealed by metagenomics and culture.</title>
        <authorList>
            <person name="Gilroy R."/>
            <person name="Ravi A."/>
            <person name="Getino M."/>
            <person name="Pursley I."/>
            <person name="Horton D.L."/>
            <person name="Alikhan N.F."/>
            <person name="Baker D."/>
            <person name="Gharbi K."/>
            <person name="Hall N."/>
            <person name="Watson M."/>
            <person name="Adriaenssens E.M."/>
            <person name="Foster-Nyarko E."/>
            <person name="Jarju S."/>
            <person name="Secka A."/>
            <person name="Antonio M."/>
            <person name="Oren A."/>
            <person name="Chaudhuri R.R."/>
            <person name="La Ragione R."/>
            <person name="Hildebrand F."/>
            <person name="Pallen M.J."/>
        </authorList>
    </citation>
    <scope>NUCLEOTIDE SEQUENCE</scope>
    <source>
        <strain evidence="2">ChiGjej1B1-98</strain>
    </source>
</reference>
<sequence length="63" mass="6391">MTSTPAPFEAPLPRVHSPLRLAGAIAHLAFIGLYGTAVFTILLVLVSVGIPGLALLGTGALLL</sequence>
<evidence type="ECO:0000313" key="3">
    <source>
        <dbReference type="Proteomes" id="UP000824005"/>
    </source>
</evidence>
<dbReference type="Proteomes" id="UP000824005">
    <property type="component" value="Unassembled WGS sequence"/>
</dbReference>
<feature type="transmembrane region" description="Helical" evidence="1">
    <location>
        <begin position="21"/>
        <end position="54"/>
    </location>
</feature>
<evidence type="ECO:0000256" key="1">
    <source>
        <dbReference type="SAM" id="Phobius"/>
    </source>
</evidence>
<feature type="non-terminal residue" evidence="2">
    <location>
        <position position="63"/>
    </location>
</feature>
<organism evidence="2 3">
    <name type="scientific">Candidatus Agrococcus pullicola</name>
    <dbReference type="NCBI Taxonomy" id="2838429"/>
    <lineage>
        <taxon>Bacteria</taxon>
        <taxon>Bacillati</taxon>
        <taxon>Actinomycetota</taxon>
        <taxon>Actinomycetes</taxon>
        <taxon>Micrococcales</taxon>
        <taxon>Microbacteriaceae</taxon>
        <taxon>Agrococcus</taxon>
    </lineage>
</organism>
<keyword evidence="1" id="KW-0812">Transmembrane</keyword>
<dbReference type="GO" id="GO:0016301">
    <property type="term" value="F:kinase activity"/>
    <property type="evidence" value="ECO:0007669"/>
    <property type="project" value="UniProtKB-KW"/>
</dbReference>
<reference evidence="2" key="2">
    <citation type="submission" date="2021-04" db="EMBL/GenBank/DDBJ databases">
        <authorList>
            <person name="Gilroy R."/>
        </authorList>
    </citation>
    <scope>NUCLEOTIDE SEQUENCE</scope>
    <source>
        <strain evidence="2">ChiGjej1B1-98</strain>
    </source>
</reference>
<name>A0A9D1YT04_9MICO</name>
<keyword evidence="1" id="KW-0472">Membrane</keyword>
<protein>
    <submittedName>
        <fullName evidence="2">Sensor histidine kinase</fullName>
    </submittedName>
</protein>
<gene>
    <name evidence="2" type="ORF">H9830_02150</name>
</gene>
<comment type="caution">
    <text evidence="2">The sequence shown here is derived from an EMBL/GenBank/DDBJ whole genome shotgun (WGS) entry which is preliminary data.</text>
</comment>
<proteinExistence type="predicted"/>